<evidence type="ECO:0000313" key="4">
    <source>
        <dbReference type="EMBL" id="KAF9609498.1"/>
    </source>
</evidence>
<organism evidence="4 5">
    <name type="scientific">Coptis chinensis</name>
    <dbReference type="NCBI Taxonomy" id="261450"/>
    <lineage>
        <taxon>Eukaryota</taxon>
        <taxon>Viridiplantae</taxon>
        <taxon>Streptophyta</taxon>
        <taxon>Embryophyta</taxon>
        <taxon>Tracheophyta</taxon>
        <taxon>Spermatophyta</taxon>
        <taxon>Magnoliopsida</taxon>
        <taxon>Ranunculales</taxon>
        <taxon>Ranunculaceae</taxon>
        <taxon>Coptidoideae</taxon>
        <taxon>Coptis</taxon>
    </lineage>
</organism>
<keyword evidence="1" id="KW-0378">Hydrolase</keyword>
<feature type="transmembrane region" description="Helical" evidence="2">
    <location>
        <begin position="217"/>
        <end position="236"/>
    </location>
</feature>
<evidence type="ECO:0000256" key="1">
    <source>
        <dbReference type="ARBA" id="ARBA00022801"/>
    </source>
</evidence>
<keyword evidence="5" id="KW-1185">Reference proteome</keyword>
<feature type="transmembrane region" description="Helical" evidence="2">
    <location>
        <begin position="248"/>
        <end position="273"/>
    </location>
</feature>
<dbReference type="SUPFAM" id="SSF48317">
    <property type="entry name" value="Acid phosphatase/Vanadium-dependent haloperoxidase"/>
    <property type="match status" value="1"/>
</dbReference>
<dbReference type="GO" id="GO:0008610">
    <property type="term" value="P:lipid biosynthetic process"/>
    <property type="evidence" value="ECO:0007669"/>
    <property type="project" value="TreeGrafter"/>
</dbReference>
<name>A0A835I3V8_9MAGN</name>
<gene>
    <name evidence="4" type="ORF">IFM89_016584</name>
</gene>
<dbReference type="GO" id="GO:0047874">
    <property type="term" value="F:dolichyldiphosphatase activity"/>
    <property type="evidence" value="ECO:0007669"/>
    <property type="project" value="TreeGrafter"/>
</dbReference>
<dbReference type="PANTHER" id="PTHR11247">
    <property type="entry name" value="PALMITOYL-PROTEIN THIOESTERASE/DOLICHYLDIPHOSPHATASE 1"/>
    <property type="match status" value="1"/>
</dbReference>
<dbReference type="GO" id="GO:0006487">
    <property type="term" value="P:protein N-linked glycosylation"/>
    <property type="evidence" value="ECO:0007669"/>
    <property type="project" value="TreeGrafter"/>
</dbReference>
<dbReference type="InterPro" id="IPR000326">
    <property type="entry name" value="PAP2/HPO"/>
</dbReference>
<dbReference type="InterPro" id="IPR036938">
    <property type="entry name" value="PAP2/HPO_sf"/>
</dbReference>
<dbReference type="AlphaFoldDB" id="A0A835I3V8"/>
<evidence type="ECO:0000259" key="3">
    <source>
        <dbReference type="Pfam" id="PF01569"/>
    </source>
</evidence>
<evidence type="ECO:0000313" key="5">
    <source>
        <dbReference type="Proteomes" id="UP000631114"/>
    </source>
</evidence>
<protein>
    <recommendedName>
        <fullName evidence="3">Phosphatidic acid phosphatase type 2/haloperoxidase domain-containing protein</fullName>
    </recommendedName>
</protein>
<proteinExistence type="predicted"/>
<keyword evidence="2" id="KW-0812">Transmembrane</keyword>
<dbReference type="Pfam" id="PF01569">
    <property type="entry name" value="PAP2"/>
    <property type="match status" value="1"/>
</dbReference>
<feature type="domain" description="Phosphatidic acid phosphatase type 2/haloperoxidase" evidence="3">
    <location>
        <begin position="145"/>
        <end position="236"/>
    </location>
</feature>
<dbReference type="GO" id="GO:0005789">
    <property type="term" value="C:endoplasmic reticulum membrane"/>
    <property type="evidence" value="ECO:0007669"/>
    <property type="project" value="TreeGrafter"/>
</dbReference>
<reference evidence="4 5" key="1">
    <citation type="submission" date="2020-10" db="EMBL/GenBank/DDBJ databases">
        <title>The Coptis chinensis genome and diversification of protoberbering-type alkaloids.</title>
        <authorList>
            <person name="Wang B."/>
            <person name="Shu S."/>
            <person name="Song C."/>
            <person name="Liu Y."/>
        </authorList>
    </citation>
    <scope>NUCLEOTIDE SEQUENCE [LARGE SCALE GENOMIC DNA]</scope>
    <source>
        <strain evidence="4">HL-2020</strain>
        <tissue evidence="4">Leaf</tissue>
    </source>
</reference>
<dbReference type="EMBL" id="JADFTS010000004">
    <property type="protein sequence ID" value="KAF9609498.1"/>
    <property type="molecule type" value="Genomic_DNA"/>
</dbReference>
<comment type="caution">
    <text evidence="4">The sequence shown here is derived from an EMBL/GenBank/DDBJ whole genome shotgun (WGS) entry which is preliminary data.</text>
</comment>
<keyword evidence="2" id="KW-0472">Membrane</keyword>
<dbReference type="PANTHER" id="PTHR11247:SF40">
    <property type="entry name" value="LIPID PHOSPHATE PHOSPHATASE EPSILON 1, CHLOROPLASTIC"/>
    <property type="match status" value="1"/>
</dbReference>
<accession>A0A835I3V8</accession>
<keyword evidence="2" id="KW-1133">Transmembrane helix</keyword>
<feature type="transmembrane region" description="Helical" evidence="2">
    <location>
        <begin position="164"/>
        <end position="181"/>
    </location>
</feature>
<dbReference type="Proteomes" id="UP000631114">
    <property type="component" value="Unassembled WGS sequence"/>
</dbReference>
<evidence type="ECO:0000256" key="2">
    <source>
        <dbReference type="SAM" id="Phobius"/>
    </source>
</evidence>
<dbReference type="OrthoDB" id="302705at2759"/>
<dbReference type="Gene3D" id="1.20.144.10">
    <property type="entry name" value="Phosphatidic acid phosphatase type 2/haloperoxidase"/>
    <property type="match status" value="1"/>
</dbReference>
<sequence length="277" mass="30697">MSTTITYNPTTTTFTFLPRHQSLKHTSSHLHKFPISSSKSRYSFKSKENKMAELVTSSGLRTSDGHVESYGVMETEAILSNGSSEFRSRIDSDGFESAINKLSKWLVAALFGAIILWRHDAEALWAAMGAVMNAWLSVGLKQILNQERPIATLRSDPGMPSSHAQSIFFAIIFAILSMVKLLGINEFTVAVGMLALASGSYLSWLRVSQKLHTISQVSVGAVLGTILSILWFQAWYAFVLKAFIASLWVRMVVVLGSAAVCVCFLVYIIQYWLMEEP</sequence>